<keyword evidence="5 8" id="KW-0964">Secreted</keyword>
<feature type="chain" id="PRO_5010133784" description="Insulin" evidence="9">
    <location>
        <begin position="24"/>
        <end position="120"/>
    </location>
</feature>
<dbReference type="InterPro" id="IPR016179">
    <property type="entry name" value="Insulin-like"/>
</dbReference>
<dbReference type="CTD" id="6013"/>
<dbReference type="GO" id="GO:0005179">
    <property type="term" value="F:hormone activity"/>
    <property type="evidence" value="ECO:0007669"/>
    <property type="project" value="UniProtKB-KW"/>
</dbReference>
<dbReference type="CDD" id="cd04365">
    <property type="entry name" value="IlGF_relaxin_like"/>
    <property type="match status" value="1"/>
</dbReference>
<evidence type="ECO:0000256" key="5">
    <source>
        <dbReference type="ARBA" id="ARBA00022525"/>
    </source>
</evidence>
<dbReference type="KEGG" id="tru:100049624"/>
<reference evidence="12" key="3">
    <citation type="submission" date="2008-01" db="EMBL/GenBank/DDBJ databases">
        <authorList>
            <person name="Park J."/>
            <person name="Semyonov J."/>
            <person name="Chang C.L."/>
            <person name="Yi W."/>
            <person name="Warren W."/>
            <person name="Hsu S.Y.T."/>
        </authorList>
    </citation>
    <scope>NUCLEOTIDE SEQUENCE</scope>
</reference>
<dbReference type="PRINTS" id="PR00276">
    <property type="entry name" value="INSULINFAMLY"/>
</dbReference>
<comment type="subcellular location">
    <subcellularLocation>
        <location evidence="1 8">Secreted</location>
    </subcellularLocation>
</comment>
<dbReference type="PROSITE" id="PS00262">
    <property type="entry name" value="INSULIN"/>
    <property type="match status" value="1"/>
</dbReference>
<dbReference type="GeneID" id="100049624"/>
<reference evidence="13 14" key="4">
    <citation type="journal article" date="2011" name="Genome Biol. Evol.">
        <title>Integration of the genetic map and genome assembly of fugu facilitates insights into distinct features of genome evolution in teleosts and mammals.</title>
        <authorList>
            <person name="Kai W."/>
            <person name="Kikuchi K."/>
            <person name="Tohari S."/>
            <person name="Chew A.K."/>
            <person name="Tay A."/>
            <person name="Fujiwara A."/>
            <person name="Hosoya S."/>
            <person name="Suetake H."/>
            <person name="Naruse K."/>
            <person name="Brenner S."/>
            <person name="Suzuki Y."/>
            <person name="Venkatesh B."/>
        </authorList>
    </citation>
    <scope>NUCLEOTIDE SEQUENCE [LARGE SCALE GENOMIC DNA]</scope>
</reference>
<dbReference type="SMART" id="SM00078">
    <property type="entry name" value="IlGF"/>
    <property type="match status" value="1"/>
</dbReference>
<accession>Q0GY47</accession>
<evidence type="ECO:0000256" key="9">
    <source>
        <dbReference type="SAM" id="SignalP"/>
    </source>
</evidence>
<evidence type="ECO:0000256" key="1">
    <source>
        <dbReference type="ARBA" id="ARBA00004613"/>
    </source>
</evidence>
<dbReference type="Proteomes" id="UP000005226">
    <property type="component" value="Chromosome 6"/>
</dbReference>
<sequence>MLWRVTLAVALLCGGSICGRVGADLMSSLIIPRDYGVKLCGREFIRAVIFTCGGSRWRRSAELGSLPWTPVRDERGSLGSSLDDLLAVYRPDRKKRNFSLGVAGKCCSQGCTKNDIGRLC</sequence>
<reference evidence="11" key="1">
    <citation type="submission" date="2006-03" db="EMBL/GenBank/DDBJ databases">
        <title>Multiple relaxin 3 paralogs from a teleost fish.</title>
        <authorList>
            <person name="Fernandes J.M.O."/>
            <person name="Ogoshi M."/>
            <person name="Takei Y."/>
        </authorList>
    </citation>
    <scope>NUCLEOTIDE SEQUENCE</scope>
</reference>
<dbReference type="GO" id="GO:0005576">
    <property type="term" value="C:extracellular region"/>
    <property type="evidence" value="ECO:0007669"/>
    <property type="project" value="UniProtKB-SubCell"/>
</dbReference>
<proteinExistence type="evidence at transcript level"/>
<dbReference type="OMA" id="SQGCTKN"/>
<comment type="similarity">
    <text evidence="2 8">Belongs to the insulin family.</text>
</comment>
<gene>
    <name evidence="11" type="primary">Rln3c</name>
    <name evidence="12" type="synonym">RFLB</name>
    <name evidence="13" type="synonym">rln1</name>
</gene>
<evidence type="ECO:0000256" key="2">
    <source>
        <dbReference type="ARBA" id="ARBA00009034"/>
    </source>
</evidence>
<dbReference type="PANTHER" id="PTHR20968:SF4">
    <property type="entry name" value="RELAXIN 3"/>
    <property type="match status" value="1"/>
</dbReference>
<dbReference type="SUPFAM" id="SSF56994">
    <property type="entry name" value="Insulin-like"/>
    <property type="match status" value="1"/>
</dbReference>
<evidence type="ECO:0000313" key="12">
    <source>
        <dbReference type="EMBL" id="ACA13596.1"/>
    </source>
</evidence>
<reference evidence="12" key="2">
    <citation type="journal article" date="2008" name="Genome Res.">
        <title>Origin of INSL3-mediated testicular descent in therian mammals.</title>
        <authorList>
            <person name="Park J.I."/>
            <person name="Semyonov J."/>
            <person name="Chang C.L."/>
            <person name="Yi W."/>
            <person name="Warren W."/>
            <person name="Hsu S.Y."/>
        </authorList>
    </citation>
    <scope>NUCLEOTIDE SEQUENCE</scope>
</reference>
<keyword evidence="9" id="KW-0732">Signal</keyword>
<dbReference type="PANTHER" id="PTHR20968">
    <property type="entry name" value="ILGF DOMAIN-CONTAINING PROTEIN"/>
    <property type="match status" value="1"/>
</dbReference>
<dbReference type="GeneTree" id="ENSGT00940000154396"/>
<accession>H2SMJ0</accession>
<dbReference type="OrthoDB" id="8784777at2759"/>
<evidence type="ECO:0000256" key="3">
    <source>
        <dbReference type="ARBA" id="ARBA00011207"/>
    </source>
</evidence>
<feature type="domain" description="Insulin-like" evidence="10">
    <location>
        <begin position="37"/>
        <end position="120"/>
    </location>
</feature>
<keyword evidence="14" id="KW-1185">Reference proteome</keyword>
<evidence type="ECO:0000256" key="6">
    <source>
        <dbReference type="ARBA" id="ARBA00022702"/>
    </source>
</evidence>
<comment type="subunit">
    <text evidence="3">Heterodimer of a B chain and an A chain linked by two disulfide bonds.</text>
</comment>
<name>Q0GY47_TAKRU</name>
<dbReference type="STRING" id="31033.ENSTRUP00000013626"/>
<dbReference type="GO" id="GO:0001664">
    <property type="term" value="F:G protein-coupled receptor binding"/>
    <property type="evidence" value="ECO:0007669"/>
    <property type="project" value="TreeGrafter"/>
</dbReference>
<dbReference type="InterPro" id="IPR036438">
    <property type="entry name" value="Insulin-like_sf"/>
</dbReference>
<dbReference type="Gene3D" id="1.10.100.10">
    <property type="entry name" value="Insulin-like"/>
    <property type="match status" value="1"/>
</dbReference>
<keyword evidence="6" id="KW-0372">Hormone</keyword>
<evidence type="ECO:0000256" key="7">
    <source>
        <dbReference type="ARBA" id="ARBA00023157"/>
    </source>
</evidence>
<protein>
    <recommendedName>
        <fullName evidence="4">Insulin</fullName>
    </recommendedName>
</protein>
<evidence type="ECO:0000256" key="8">
    <source>
        <dbReference type="RuleBase" id="RU000406"/>
    </source>
</evidence>
<dbReference type="AlphaFoldDB" id="Q0GY47"/>
<dbReference type="InterPro" id="IPR022353">
    <property type="entry name" value="Insulin_CS"/>
</dbReference>
<dbReference type="EMBL" id="DQ462200">
    <property type="protein sequence ID" value="ABF06436.1"/>
    <property type="molecule type" value="mRNA"/>
</dbReference>
<evidence type="ECO:0000259" key="10">
    <source>
        <dbReference type="SMART" id="SM00078"/>
    </source>
</evidence>
<dbReference type="InterPro" id="IPR051777">
    <property type="entry name" value="Insulin-like_neuro_ligands"/>
</dbReference>
<feature type="signal peptide" evidence="9">
    <location>
        <begin position="1"/>
        <end position="23"/>
    </location>
</feature>
<dbReference type="HOGENOM" id="CLU_120043_0_0_1"/>
<reference evidence="13" key="5">
    <citation type="submission" date="2025-05" db="UniProtKB">
        <authorList>
            <consortium name="Ensembl"/>
        </authorList>
    </citation>
    <scope>IDENTIFICATION</scope>
</reference>
<dbReference type="EMBL" id="EU437465">
    <property type="protein sequence ID" value="ACA13596.1"/>
    <property type="molecule type" value="mRNA"/>
</dbReference>
<dbReference type="RefSeq" id="NP_001092113.1">
    <property type="nucleotide sequence ID" value="NM_001098643.1"/>
</dbReference>
<keyword evidence="7" id="KW-1015">Disulfide bond</keyword>
<organism evidence="11">
    <name type="scientific">Takifugu rubripes</name>
    <name type="common">Japanese pufferfish</name>
    <name type="synonym">Fugu rubripes</name>
    <dbReference type="NCBI Taxonomy" id="31033"/>
    <lineage>
        <taxon>Eukaryota</taxon>
        <taxon>Metazoa</taxon>
        <taxon>Chordata</taxon>
        <taxon>Craniata</taxon>
        <taxon>Vertebrata</taxon>
        <taxon>Euteleostomi</taxon>
        <taxon>Actinopterygii</taxon>
        <taxon>Neopterygii</taxon>
        <taxon>Teleostei</taxon>
        <taxon>Neoteleostei</taxon>
        <taxon>Acanthomorphata</taxon>
        <taxon>Eupercaria</taxon>
        <taxon>Tetraodontiformes</taxon>
        <taxon>Tetradontoidea</taxon>
        <taxon>Tetraodontidae</taxon>
        <taxon>Takifugu</taxon>
    </lineage>
</organism>
<dbReference type="Ensembl" id="ENSTRUT00000013689.3">
    <property type="protein sequence ID" value="ENSTRUP00000013626.3"/>
    <property type="gene ID" value="ENSTRUG00000005640.3"/>
</dbReference>
<evidence type="ECO:0000313" key="11">
    <source>
        <dbReference type="EMBL" id="ABF06436.1"/>
    </source>
</evidence>
<evidence type="ECO:0000313" key="13">
    <source>
        <dbReference type="Ensembl" id="ENSTRUP00000013626.3"/>
    </source>
</evidence>
<dbReference type="Pfam" id="PF00049">
    <property type="entry name" value="Insulin"/>
    <property type="match status" value="1"/>
</dbReference>
<dbReference type="InterPro" id="IPR022352">
    <property type="entry name" value="Ins/IGF/rlx"/>
</dbReference>
<evidence type="ECO:0000313" key="14">
    <source>
        <dbReference type="Proteomes" id="UP000005226"/>
    </source>
</evidence>
<evidence type="ECO:0000256" key="4">
    <source>
        <dbReference type="ARBA" id="ARBA00020180"/>
    </source>
</evidence>